<dbReference type="Gene3D" id="1.10.10.10">
    <property type="entry name" value="Winged helix-like DNA-binding domain superfamily/Winged helix DNA-binding domain"/>
    <property type="match status" value="1"/>
</dbReference>
<dbReference type="Pfam" id="PF00931">
    <property type="entry name" value="NB-ARC"/>
    <property type="match status" value="1"/>
</dbReference>
<organism evidence="5 6">
    <name type="scientific">Chara braunii</name>
    <name type="common">Braun's stonewort</name>
    <dbReference type="NCBI Taxonomy" id="69332"/>
    <lineage>
        <taxon>Eukaryota</taxon>
        <taxon>Viridiplantae</taxon>
        <taxon>Streptophyta</taxon>
        <taxon>Charophyceae</taxon>
        <taxon>Charales</taxon>
        <taxon>Characeae</taxon>
        <taxon>Chara</taxon>
    </lineage>
</organism>
<dbReference type="EMBL" id="BFEA01000251">
    <property type="protein sequence ID" value="GBG76711.1"/>
    <property type="molecule type" value="Genomic_DNA"/>
</dbReference>
<dbReference type="Pfam" id="PF23598">
    <property type="entry name" value="LRR_14"/>
    <property type="match status" value="1"/>
</dbReference>
<dbReference type="InterPro" id="IPR055414">
    <property type="entry name" value="LRR_R13L4/SHOC2-like"/>
</dbReference>
<feature type="region of interest" description="Disordered" evidence="2">
    <location>
        <begin position="340"/>
        <end position="384"/>
    </location>
</feature>
<dbReference type="OrthoDB" id="5279713at2759"/>
<comment type="caution">
    <text evidence="5">The sequence shown here is derived from an EMBL/GenBank/DDBJ whole genome shotgun (WGS) entry which is preliminary data.</text>
</comment>
<dbReference type="SUPFAM" id="SSF52058">
    <property type="entry name" value="L domain-like"/>
    <property type="match status" value="1"/>
</dbReference>
<dbReference type="AlphaFoldDB" id="A0A388L334"/>
<feature type="compositionally biased region" description="Low complexity" evidence="2">
    <location>
        <begin position="340"/>
        <end position="360"/>
    </location>
</feature>
<dbReference type="Gene3D" id="3.40.50.300">
    <property type="entry name" value="P-loop containing nucleotide triphosphate hydrolases"/>
    <property type="match status" value="1"/>
</dbReference>
<sequence length="1109" mass="122541">MGSFEVWATIVASFLIEPVRTKVADLLRDYRYMKDECNKVDEALDRLGPVLKLLQGEERRVVGDSLSSTRCKGLVEDFKNCMWEDLEDCHSLLIDAERCAQSALGRWRATGKMRKAADKLSALLESATWKQLLRDRQANQAAEEQNVANSDSEVESAPPTITLRADGKLCGDDDDAADDNGNRRPLFRSDPPAHASSAAKGCAESGCGRGNGEESFPPKQQQQQQQQRGARRRRGGRGGGGGEDEVGTTEACKQSREAETTNWSEVSKESPAKIKIVDGRPHVGERLFGISKQIEMIAKELVDSDNGGKVVCILGPQLHQQTASPSPCPRGQLEAAMAETTTMSTTTATTTTTTTWTSTTMGKGSKPGADLVDDTEDSPKSGAQKDRWVREVKKWEGIDSSGGLSVESEGAATVTVGAMGAAGVGKSTVARNVVKMPAVHSYFDDGVFWLSIGQQGDILSLQRTLWRDLCKSDRVFIPFEEEDDGMHRLERKLRGKRVLLVLDDVWTYKQLELLSVVDMAAGSRILLTTRNEEVLFKKCGESLLIVHRLQLLHDDVGMQLFCWEAFGKEGAPMGDRRAKLAMSVCRMCGGLPLALKMAGRSLRNADLDKWEWTSRLLREAKRTEVRVRIFRDDVRLMAILTCMLDSLDRLDMRLRFLFLDVAAFPEHYAIPVRTVLRMWAVDPFVGSIEEAARLLWLLAERAIIRLHEGRIGGPGGDEWPAAVLHHDRAGCSCTECNELSPPPPNGSQTPRSVAAVGSSPPCTAWRASRSQSLTFSVHNAVRHLALSEIERVQSKHSRWKHVFFPGCRDQGTLLLRTFTNAVRLSLHSSHITTLPADISMPKLQVMLVSDNPIDRFPRSGFKDVTALRVLDIENCFQLRALPSCLGKLRHLKVLNLRCCSSLEALPSGIGGLRELEVLDCSHCADLRLVPDSIAKCSSLRTLHFDGCCSLRTMPLALSLLPELQILDLRNCTQLERFATQSDAGAPSSPAPAGHGMFASLVELDMTGCVDLHVFPDYGDGSFPKLKSLRFRCCVKLQCLPKSLRFCKELVALDVSHCLSLYIVPIELDYSRPDSFPNLSIINDEGLRASVRTLFARILRKNACPDAYLY</sequence>
<dbReference type="Gene3D" id="1.10.8.430">
    <property type="entry name" value="Helical domain of apoptotic protease-activating factors"/>
    <property type="match status" value="1"/>
</dbReference>
<accession>A0A388L334</accession>
<feature type="compositionally biased region" description="Low complexity" evidence="2">
    <location>
        <begin position="138"/>
        <end position="149"/>
    </location>
</feature>
<gene>
    <name evidence="5" type="ORF">CBR_g22931</name>
</gene>
<keyword evidence="1" id="KW-0677">Repeat</keyword>
<dbReference type="STRING" id="69332.A0A388L334"/>
<dbReference type="GO" id="GO:0043531">
    <property type="term" value="F:ADP binding"/>
    <property type="evidence" value="ECO:0007669"/>
    <property type="project" value="InterPro"/>
</dbReference>
<evidence type="ECO:0000313" key="6">
    <source>
        <dbReference type="Proteomes" id="UP000265515"/>
    </source>
</evidence>
<dbReference type="PRINTS" id="PR00364">
    <property type="entry name" value="DISEASERSIST"/>
</dbReference>
<dbReference type="InterPro" id="IPR036388">
    <property type="entry name" value="WH-like_DNA-bd_sf"/>
</dbReference>
<evidence type="ECO:0000256" key="2">
    <source>
        <dbReference type="SAM" id="MobiDB-lite"/>
    </source>
</evidence>
<proteinExistence type="predicted"/>
<evidence type="ECO:0000259" key="3">
    <source>
        <dbReference type="Pfam" id="PF00931"/>
    </source>
</evidence>
<evidence type="ECO:0000313" key="5">
    <source>
        <dbReference type="EMBL" id="GBG76711.1"/>
    </source>
</evidence>
<dbReference type="InterPro" id="IPR027417">
    <property type="entry name" value="P-loop_NTPase"/>
</dbReference>
<dbReference type="Proteomes" id="UP000265515">
    <property type="component" value="Unassembled WGS sequence"/>
</dbReference>
<evidence type="ECO:0000256" key="1">
    <source>
        <dbReference type="ARBA" id="ARBA00022737"/>
    </source>
</evidence>
<name>A0A388L334_CHABU</name>
<dbReference type="InterPro" id="IPR032675">
    <property type="entry name" value="LRR_dom_sf"/>
</dbReference>
<feature type="region of interest" description="Disordered" evidence="2">
    <location>
        <begin position="136"/>
        <end position="268"/>
    </location>
</feature>
<dbReference type="Gramene" id="GBG76711">
    <property type="protein sequence ID" value="GBG76711"/>
    <property type="gene ID" value="CBR_g22931"/>
</dbReference>
<dbReference type="SUPFAM" id="SSF52540">
    <property type="entry name" value="P-loop containing nucleoside triphosphate hydrolases"/>
    <property type="match status" value="1"/>
</dbReference>
<dbReference type="PANTHER" id="PTHR36766">
    <property type="entry name" value="PLANT BROAD-SPECTRUM MILDEW RESISTANCE PROTEIN RPW8"/>
    <property type="match status" value="1"/>
</dbReference>
<keyword evidence="6" id="KW-1185">Reference proteome</keyword>
<dbReference type="PANTHER" id="PTHR36766:SF30">
    <property type="entry name" value="TIR-NBS TYPE DISEASE RESISTANCE PROTEIN-RELATED"/>
    <property type="match status" value="1"/>
</dbReference>
<dbReference type="InterPro" id="IPR042197">
    <property type="entry name" value="Apaf_helical"/>
</dbReference>
<feature type="domain" description="NB-ARC" evidence="3">
    <location>
        <begin position="415"/>
        <end position="568"/>
    </location>
</feature>
<reference evidence="5 6" key="1">
    <citation type="journal article" date="2018" name="Cell">
        <title>The Chara Genome: Secondary Complexity and Implications for Plant Terrestrialization.</title>
        <authorList>
            <person name="Nishiyama T."/>
            <person name="Sakayama H."/>
            <person name="Vries J.D."/>
            <person name="Buschmann H."/>
            <person name="Saint-Marcoux D."/>
            <person name="Ullrich K.K."/>
            <person name="Haas F.B."/>
            <person name="Vanderstraeten L."/>
            <person name="Becker D."/>
            <person name="Lang D."/>
            <person name="Vosolsobe S."/>
            <person name="Rombauts S."/>
            <person name="Wilhelmsson P.K.I."/>
            <person name="Janitza P."/>
            <person name="Kern R."/>
            <person name="Heyl A."/>
            <person name="Rumpler F."/>
            <person name="Villalobos L.I.A.C."/>
            <person name="Clay J.M."/>
            <person name="Skokan R."/>
            <person name="Toyoda A."/>
            <person name="Suzuki Y."/>
            <person name="Kagoshima H."/>
            <person name="Schijlen E."/>
            <person name="Tajeshwar N."/>
            <person name="Catarino B."/>
            <person name="Hetherington A.J."/>
            <person name="Saltykova A."/>
            <person name="Bonnot C."/>
            <person name="Breuninger H."/>
            <person name="Symeonidi A."/>
            <person name="Radhakrishnan G.V."/>
            <person name="Van Nieuwerburgh F."/>
            <person name="Deforce D."/>
            <person name="Chang C."/>
            <person name="Karol K.G."/>
            <person name="Hedrich R."/>
            <person name="Ulvskov P."/>
            <person name="Glockner G."/>
            <person name="Delwiche C.F."/>
            <person name="Petrasek J."/>
            <person name="Van de Peer Y."/>
            <person name="Friml J."/>
            <person name="Beilby M."/>
            <person name="Dolan L."/>
            <person name="Kohara Y."/>
            <person name="Sugano S."/>
            <person name="Fujiyama A."/>
            <person name="Delaux P.-M."/>
            <person name="Quint M."/>
            <person name="TheiBen G."/>
            <person name="Hagemann M."/>
            <person name="Harholt J."/>
            <person name="Dunand C."/>
            <person name="Zachgo S."/>
            <person name="Langdale J."/>
            <person name="Maumus F."/>
            <person name="Straeten D.V.D."/>
            <person name="Gould S.B."/>
            <person name="Rensing S.A."/>
        </authorList>
    </citation>
    <scope>NUCLEOTIDE SEQUENCE [LARGE SCALE GENOMIC DNA]</scope>
    <source>
        <strain evidence="5 6">S276</strain>
    </source>
</reference>
<dbReference type="InterPro" id="IPR002182">
    <property type="entry name" value="NB-ARC"/>
</dbReference>
<evidence type="ECO:0000259" key="4">
    <source>
        <dbReference type="Pfam" id="PF23598"/>
    </source>
</evidence>
<dbReference type="GO" id="GO:0006952">
    <property type="term" value="P:defense response"/>
    <property type="evidence" value="ECO:0007669"/>
    <property type="project" value="UniProtKB-KW"/>
</dbReference>
<protein>
    <submittedName>
        <fullName evidence="5">Uncharacterized protein</fullName>
    </submittedName>
</protein>
<dbReference type="Gene3D" id="3.80.10.10">
    <property type="entry name" value="Ribonuclease Inhibitor"/>
    <property type="match status" value="2"/>
</dbReference>
<feature type="domain" description="Disease resistance R13L4/SHOC-2-like LRR" evidence="4">
    <location>
        <begin position="865"/>
        <end position="968"/>
    </location>
</feature>